<name>A0A232FK84_9HYME</name>
<reference evidence="2 3" key="1">
    <citation type="journal article" date="2017" name="Curr. Biol.">
        <title>The Evolution of Venom by Co-option of Single-Copy Genes.</title>
        <authorList>
            <person name="Martinson E.O."/>
            <person name="Mrinalini"/>
            <person name="Kelkar Y.D."/>
            <person name="Chang C.H."/>
            <person name="Werren J.H."/>
        </authorList>
    </citation>
    <scope>NUCLEOTIDE SEQUENCE [LARGE SCALE GENOMIC DNA]</scope>
    <source>
        <strain evidence="2 3">Alberta</strain>
        <tissue evidence="2">Whole body</tissue>
    </source>
</reference>
<proteinExistence type="predicted"/>
<dbReference type="Proteomes" id="UP000215335">
    <property type="component" value="Unassembled WGS sequence"/>
</dbReference>
<accession>A0A232FK84</accession>
<sequence length="28" mass="3298">MLCSLNATENSGPVKQRRFPKDYRRDSK</sequence>
<feature type="region of interest" description="Disordered" evidence="1">
    <location>
        <begin position="1"/>
        <end position="28"/>
    </location>
</feature>
<keyword evidence="3" id="KW-1185">Reference proteome</keyword>
<dbReference type="AlphaFoldDB" id="A0A232FK84"/>
<feature type="compositionally biased region" description="Basic and acidic residues" evidence="1">
    <location>
        <begin position="19"/>
        <end position="28"/>
    </location>
</feature>
<protein>
    <submittedName>
        <fullName evidence="2">Uncharacterized protein</fullName>
    </submittedName>
</protein>
<evidence type="ECO:0000256" key="1">
    <source>
        <dbReference type="SAM" id="MobiDB-lite"/>
    </source>
</evidence>
<organism evidence="2 3">
    <name type="scientific">Trichomalopsis sarcophagae</name>
    <dbReference type="NCBI Taxonomy" id="543379"/>
    <lineage>
        <taxon>Eukaryota</taxon>
        <taxon>Metazoa</taxon>
        <taxon>Ecdysozoa</taxon>
        <taxon>Arthropoda</taxon>
        <taxon>Hexapoda</taxon>
        <taxon>Insecta</taxon>
        <taxon>Pterygota</taxon>
        <taxon>Neoptera</taxon>
        <taxon>Endopterygota</taxon>
        <taxon>Hymenoptera</taxon>
        <taxon>Apocrita</taxon>
        <taxon>Proctotrupomorpha</taxon>
        <taxon>Chalcidoidea</taxon>
        <taxon>Pteromalidae</taxon>
        <taxon>Pteromalinae</taxon>
        <taxon>Trichomalopsis</taxon>
    </lineage>
</organism>
<feature type="compositionally biased region" description="Polar residues" evidence="1">
    <location>
        <begin position="1"/>
        <end position="13"/>
    </location>
</feature>
<evidence type="ECO:0000313" key="3">
    <source>
        <dbReference type="Proteomes" id="UP000215335"/>
    </source>
</evidence>
<dbReference type="EMBL" id="NNAY01000106">
    <property type="protein sequence ID" value="OXU30909.1"/>
    <property type="molecule type" value="Genomic_DNA"/>
</dbReference>
<gene>
    <name evidence="2" type="ORF">TSAR_009255</name>
</gene>
<comment type="caution">
    <text evidence="2">The sequence shown here is derived from an EMBL/GenBank/DDBJ whole genome shotgun (WGS) entry which is preliminary data.</text>
</comment>
<evidence type="ECO:0000313" key="2">
    <source>
        <dbReference type="EMBL" id="OXU30909.1"/>
    </source>
</evidence>